<reference evidence="2 3" key="1">
    <citation type="submission" date="2023-01" db="EMBL/GenBank/DDBJ databases">
        <authorList>
            <person name="Kreplak J."/>
        </authorList>
    </citation>
    <scope>NUCLEOTIDE SEQUENCE [LARGE SCALE GENOMIC DNA]</scope>
</reference>
<evidence type="ECO:0000259" key="1">
    <source>
        <dbReference type="Pfam" id="PF00078"/>
    </source>
</evidence>
<name>A0AAV0ZA26_VICFA</name>
<dbReference type="PANTHER" id="PTHR33116:SF70">
    <property type="entry name" value="NON-LTR RETROELEMENT REVERSE TRANSCRIPTASE-LIKE PROTEIN"/>
    <property type="match status" value="1"/>
</dbReference>
<evidence type="ECO:0000313" key="3">
    <source>
        <dbReference type="Proteomes" id="UP001157006"/>
    </source>
</evidence>
<dbReference type="InterPro" id="IPR000477">
    <property type="entry name" value="RT_dom"/>
</dbReference>
<protein>
    <recommendedName>
        <fullName evidence="1">Reverse transcriptase domain-containing protein</fullName>
    </recommendedName>
</protein>
<proteinExistence type="predicted"/>
<accession>A0AAV0ZA26</accession>
<evidence type="ECO:0000313" key="2">
    <source>
        <dbReference type="EMBL" id="CAI8594394.1"/>
    </source>
</evidence>
<organism evidence="2 3">
    <name type="scientific">Vicia faba</name>
    <name type="common">Broad bean</name>
    <name type="synonym">Faba vulgaris</name>
    <dbReference type="NCBI Taxonomy" id="3906"/>
    <lineage>
        <taxon>Eukaryota</taxon>
        <taxon>Viridiplantae</taxon>
        <taxon>Streptophyta</taxon>
        <taxon>Embryophyta</taxon>
        <taxon>Tracheophyta</taxon>
        <taxon>Spermatophyta</taxon>
        <taxon>Magnoliopsida</taxon>
        <taxon>eudicotyledons</taxon>
        <taxon>Gunneridae</taxon>
        <taxon>Pentapetalae</taxon>
        <taxon>rosids</taxon>
        <taxon>fabids</taxon>
        <taxon>Fabales</taxon>
        <taxon>Fabaceae</taxon>
        <taxon>Papilionoideae</taxon>
        <taxon>50 kb inversion clade</taxon>
        <taxon>NPAAA clade</taxon>
        <taxon>Hologalegina</taxon>
        <taxon>IRL clade</taxon>
        <taxon>Fabeae</taxon>
        <taxon>Vicia</taxon>
    </lineage>
</organism>
<dbReference type="PANTHER" id="PTHR33116">
    <property type="entry name" value="REVERSE TRANSCRIPTASE ZINC-BINDING DOMAIN-CONTAINING PROTEIN-RELATED-RELATED"/>
    <property type="match status" value="1"/>
</dbReference>
<dbReference type="EMBL" id="OX451735">
    <property type="protein sequence ID" value="CAI8594394.1"/>
    <property type="molecule type" value="Genomic_DNA"/>
</dbReference>
<gene>
    <name evidence="2" type="ORF">VFH_I139120</name>
</gene>
<keyword evidence="3" id="KW-1185">Reference proteome</keyword>
<sequence length="270" mass="31553">MPELISPYQSRFVSGRSIHENIIITQEIIHSMRNKKGKKGYFAIKVDLSKAYDKLSWDFIWRILEEFHLQRKMIDLILHGVTSVKTNIKWNSAVSKYFRPVDEGKWKTIKAGKKGRAAKKEYFHYIVEQVSNKLTAWKGKQLAFMGRVTLAKSVIETLLIYPMMITIIPKSCIDAIHKLQRSFIWVEIGTTCMMKIGWEMQTNTQDLWCEVLWGKSWPLLETNCYWDIGDVSTIKAWEDKWVDSTIRIKDLNIKIHIHLQTTNVADMGLN</sequence>
<feature type="domain" description="Reverse transcriptase" evidence="1">
    <location>
        <begin position="4"/>
        <end position="91"/>
    </location>
</feature>
<dbReference type="Proteomes" id="UP001157006">
    <property type="component" value="Chromosome 1S"/>
</dbReference>
<dbReference type="AlphaFoldDB" id="A0AAV0ZA26"/>
<dbReference type="Pfam" id="PF00078">
    <property type="entry name" value="RVT_1"/>
    <property type="match status" value="1"/>
</dbReference>